<feature type="domain" description="Bacteriophage T5 Orf172 DNA-binding" evidence="2">
    <location>
        <begin position="39"/>
        <end position="119"/>
    </location>
</feature>
<proteinExistence type="predicted"/>
<accession>A0ABU7WSY1</accession>
<sequence length="124" mass="13585">MSQPTAAPRPAKHPGPTVPYGSRSASLVGRGFVHVLSTRENPDLLKIGCTGRDALTRAEEINSATGVMVPWDVRGAWTVADARRVEADVHALFAAYLVRKDREFFHPPFSEAARIVDGYTVRSR</sequence>
<reference evidence="3 4" key="1">
    <citation type="submission" date="2023-08" db="EMBL/GenBank/DDBJ databases">
        <authorList>
            <person name="Sharma P."/>
            <person name="Verma V."/>
            <person name="Mohan M.K."/>
            <person name="Dubey A.K."/>
        </authorList>
    </citation>
    <scope>NUCLEOTIDE SEQUENCE [LARGE SCALE GENOMIC DNA]</scope>
    <source>
        <strain evidence="3 4">ADP4</strain>
    </source>
</reference>
<feature type="region of interest" description="Disordered" evidence="1">
    <location>
        <begin position="1"/>
        <end position="22"/>
    </location>
</feature>
<evidence type="ECO:0000313" key="4">
    <source>
        <dbReference type="Proteomes" id="UP001348265"/>
    </source>
</evidence>
<evidence type="ECO:0000256" key="1">
    <source>
        <dbReference type="SAM" id="MobiDB-lite"/>
    </source>
</evidence>
<evidence type="ECO:0000313" key="3">
    <source>
        <dbReference type="EMBL" id="MEF3114247.1"/>
    </source>
</evidence>
<gene>
    <name evidence="3" type="ORF">RB636_13755</name>
</gene>
<protein>
    <submittedName>
        <fullName evidence="3">GIY-YIG nuclease family protein</fullName>
    </submittedName>
</protein>
<keyword evidence="4" id="KW-1185">Reference proteome</keyword>
<dbReference type="SMART" id="SM00974">
    <property type="entry name" value="T5orf172"/>
    <property type="match status" value="1"/>
</dbReference>
<dbReference type="Pfam" id="PF10544">
    <property type="entry name" value="T5orf172"/>
    <property type="match status" value="1"/>
</dbReference>
<dbReference type="EMBL" id="JAVFKM010000005">
    <property type="protein sequence ID" value="MEF3114247.1"/>
    <property type="molecule type" value="Genomic_DNA"/>
</dbReference>
<dbReference type="InterPro" id="IPR018306">
    <property type="entry name" value="Phage_T5_Orf172_DNA-bd"/>
</dbReference>
<comment type="caution">
    <text evidence="3">The sequence shown here is derived from an EMBL/GenBank/DDBJ whole genome shotgun (WGS) entry which is preliminary data.</text>
</comment>
<organism evidence="3 4">
    <name type="scientific">Streptomyces chrestomyceticus</name>
    <dbReference type="NCBI Taxonomy" id="68185"/>
    <lineage>
        <taxon>Bacteria</taxon>
        <taxon>Bacillati</taxon>
        <taxon>Actinomycetota</taxon>
        <taxon>Actinomycetes</taxon>
        <taxon>Kitasatosporales</taxon>
        <taxon>Streptomycetaceae</taxon>
        <taxon>Streptomyces</taxon>
    </lineage>
</organism>
<name>A0ABU7WSY1_9ACTN</name>
<dbReference type="RefSeq" id="WP_331786802.1">
    <property type="nucleotide sequence ID" value="NZ_JAVFKM010000005.1"/>
</dbReference>
<dbReference type="Proteomes" id="UP001348265">
    <property type="component" value="Unassembled WGS sequence"/>
</dbReference>
<evidence type="ECO:0000259" key="2">
    <source>
        <dbReference type="SMART" id="SM00974"/>
    </source>
</evidence>